<sequence>MLMDQLYEHFTSSDIVKYRAALDKKGLFKGTYLERFEKGVLLIILAVGFDDVDNLDAIWRLQNKKMLGTHLTDVLLNHALLKKLGATKILLSTRLFEDEYTACSEELTKHKKAIDLASKEKDLEIVRKMNKYRIKLSSDVQEIRDIENDMELKLGAFIQEMKGILDKDQEIIKTYKDFETYVKIAKGMRNHHKKMKMEAVDFYMSVVKKWKEYFAEIDTSLCYPLLQIHKACENENQQKLKSSIRTLCQDTLLKLRNDADLQTIIHPTWQAKVLPREKKLFCGLVCLIAVAADAAVDISYALDEYLSAFSVISLAEQYDIQMLGYGIINS</sequence>
<dbReference type="Proteomes" id="UP001217089">
    <property type="component" value="Unassembled WGS sequence"/>
</dbReference>
<comment type="caution">
    <text evidence="1">The sequence shown here is derived from an EMBL/GenBank/DDBJ whole genome shotgun (WGS) entry which is preliminary data.</text>
</comment>
<accession>A0ABQ9G1U7</accession>
<proteinExistence type="predicted"/>
<gene>
    <name evidence="1" type="ORF">KUTeg_000401</name>
</gene>
<organism evidence="1 2">
    <name type="scientific">Tegillarca granosa</name>
    <name type="common">Malaysian cockle</name>
    <name type="synonym">Anadara granosa</name>
    <dbReference type="NCBI Taxonomy" id="220873"/>
    <lineage>
        <taxon>Eukaryota</taxon>
        <taxon>Metazoa</taxon>
        <taxon>Spiralia</taxon>
        <taxon>Lophotrochozoa</taxon>
        <taxon>Mollusca</taxon>
        <taxon>Bivalvia</taxon>
        <taxon>Autobranchia</taxon>
        <taxon>Pteriomorphia</taxon>
        <taxon>Arcoida</taxon>
        <taxon>Arcoidea</taxon>
        <taxon>Arcidae</taxon>
        <taxon>Tegillarca</taxon>
    </lineage>
</organism>
<evidence type="ECO:0000313" key="1">
    <source>
        <dbReference type="EMBL" id="KAJ8321930.1"/>
    </source>
</evidence>
<name>A0ABQ9G1U7_TEGGR</name>
<protein>
    <submittedName>
        <fullName evidence="1">Uncharacterized protein</fullName>
    </submittedName>
</protein>
<reference evidence="1 2" key="1">
    <citation type="submission" date="2022-12" db="EMBL/GenBank/DDBJ databases">
        <title>Chromosome-level genome of Tegillarca granosa.</title>
        <authorList>
            <person name="Kim J."/>
        </authorList>
    </citation>
    <scope>NUCLEOTIDE SEQUENCE [LARGE SCALE GENOMIC DNA]</scope>
    <source>
        <strain evidence="1">Teg-2019</strain>
        <tissue evidence="1">Adductor muscle</tissue>
    </source>
</reference>
<dbReference type="EMBL" id="JARBDR010000018">
    <property type="protein sequence ID" value="KAJ8321930.1"/>
    <property type="molecule type" value="Genomic_DNA"/>
</dbReference>
<keyword evidence="2" id="KW-1185">Reference proteome</keyword>
<evidence type="ECO:0000313" key="2">
    <source>
        <dbReference type="Proteomes" id="UP001217089"/>
    </source>
</evidence>